<dbReference type="EMBL" id="CM020620">
    <property type="protein sequence ID" value="KAK1870154.1"/>
    <property type="molecule type" value="Genomic_DNA"/>
</dbReference>
<evidence type="ECO:0000313" key="2">
    <source>
        <dbReference type="Proteomes" id="UP000798662"/>
    </source>
</evidence>
<gene>
    <name evidence="1" type="ORF">I4F81_012616</name>
</gene>
<protein>
    <submittedName>
        <fullName evidence="1">Uncharacterized protein</fullName>
    </submittedName>
</protein>
<keyword evidence="2" id="KW-1185">Reference proteome</keyword>
<accession>A0ACC3CIP2</accession>
<evidence type="ECO:0000313" key="1">
    <source>
        <dbReference type="EMBL" id="KAK1870154.1"/>
    </source>
</evidence>
<proteinExistence type="predicted"/>
<comment type="caution">
    <text evidence="1">The sequence shown here is derived from an EMBL/GenBank/DDBJ whole genome shotgun (WGS) entry which is preliminary data.</text>
</comment>
<organism evidence="1 2">
    <name type="scientific">Pyropia yezoensis</name>
    <name type="common">Susabi-nori</name>
    <name type="synonym">Porphyra yezoensis</name>
    <dbReference type="NCBI Taxonomy" id="2788"/>
    <lineage>
        <taxon>Eukaryota</taxon>
        <taxon>Rhodophyta</taxon>
        <taxon>Bangiophyceae</taxon>
        <taxon>Bangiales</taxon>
        <taxon>Bangiaceae</taxon>
        <taxon>Pyropia</taxon>
    </lineage>
</organism>
<reference evidence="1" key="1">
    <citation type="submission" date="2019-11" db="EMBL/GenBank/DDBJ databases">
        <title>Nori genome reveals adaptations in red seaweeds to the harsh intertidal environment.</title>
        <authorList>
            <person name="Wang D."/>
            <person name="Mao Y."/>
        </authorList>
    </citation>
    <scope>NUCLEOTIDE SEQUENCE</scope>
    <source>
        <tissue evidence="1">Gametophyte</tissue>
    </source>
</reference>
<dbReference type="Proteomes" id="UP000798662">
    <property type="component" value="Chromosome 3"/>
</dbReference>
<sequence length="174" mass="18898">MARKTPCAAVLLPVALLLLLIAVSAAANVRGGGPLPAGGSVKEALGSPRMPIINERALYYHVVQAIRGVPKVHAETVAKAVLRALASFPVKGGTVGDFYNILLSNANNTPRSTADFKGLVFSYRYPNFPKTDVFLFRSGRFTTAARGWNTWAFRGCYPNWDGSNTVWFQPPERC</sequence>
<name>A0ACC3CIP2_PYRYE</name>